<dbReference type="InterPro" id="IPR003439">
    <property type="entry name" value="ABC_transporter-like_ATP-bd"/>
</dbReference>
<evidence type="ECO:0000256" key="3">
    <source>
        <dbReference type="ARBA" id="ARBA00022741"/>
    </source>
</evidence>
<keyword evidence="4" id="KW-0067">ATP-binding</keyword>
<dbReference type="InterPro" id="IPR050107">
    <property type="entry name" value="ABC_carbohydrate_import_ATPase"/>
</dbReference>
<dbReference type="PROSITE" id="PS50893">
    <property type="entry name" value="ABC_TRANSPORTER_2"/>
    <property type="match status" value="2"/>
</dbReference>
<dbReference type="EMBL" id="UINC01020719">
    <property type="protein sequence ID" value="SVA86744.1"/>
    <property type="molecule type" value="Genomic_DNA"/>
</dbReference>
<organism evidence="6">
    <name type="scientific">marine metagenome</name>
    <dbReference type="NCBI Taxonomy" id="408172"/>
    <lineage>
        <taxon>unclassified sequences</taxon>
        <taxon>metagenomes</taxon>
        <taxon>ecological metagenomes</taxon>
    </lineage>
</organism>
<feature type="domain" description="ABC transporter" evidence="5">
    <location>
        <begin position="251"/>
        <end position="456"/>
    </location>
</feature>
<dbReference type="PANTHER" id="PTHR43790:SF9">
    <property type="entry name" value="GALACTOFURANOSE TRANSPORTER ATP-BINDING PROTEIN YTFR"/>
    <property type="match status" value="1"/>
</dbReference>
<evidence type="ECO:0000256" key="4">
    <source>
        <dbReference type="ARBA" id="ARBA00022840"/>
    </source>
</evidence>
<dbReference type="PANTHER" id="PTHR43790">
    <property type="entry name" value="CARBOHYDRATE TRANSPORT ATP-BINDING PROTEIN MG119-RELATED"/>
    <property type="match status" value="1"/>
</dbReference>
<keyword evidence="1" id="KW-0813">Transport</keyword>
<dbReference type="SMART" id="SM00382">
    <property type="entry name" value="AAA"/>
    <property type="match status" value="1"/>
</dbReference>
<proteinExistence type="predicted"/>
<evidence type="ECO:0000256" key="2">
    <source>
        <dbReference type="ARBA" id="ARBA00022737"/>
    </source>
</evidence>
<evidence type="ECO:0000256" key="1">
    <source>
        <dbReference type="ARBA" id="ARBA00022448"/>
    </source>
</evidence>
<evidence type="ECO:0000259" key="5">
    <source>
        <dbReference type="PROSITE" id="PS50893"/>
    </source>
</evidence>
<dbReference type="InterPro" id="IPR027417">
    <property type="entry name" value="P-loop_NTPase"/>
</dbReference>
<name>A0A381ZC95_9ZZZZ</name>
<dbReference type="SUPFAM" id="SSF52540">
    <property type="entry name" value="P-loop containing nucleoside triphosphate hydrolases"/>
    <property type="match status" value="2"/>
</dbReference>
<dbReference type="GO" id="GO:0005524">
    <property type="term" value="F:ATP binding"/>
    <property type="evidence" value="ECO:0007669"/>
    <property type="project" value="UniProtKB-KW"/>
</dbReference>
<dbReference type="InterPro" id="IPR003593">
    <property type="entry name" value="AAA+_ATPase"/>
</dbReference>
<dbReference type="PROSITE" id="PS00211">
    <property type="entry name" value="ABC_TRANSPORTER_1"/>
    <property type="match status" value="2"/>
</dbReference>
<keyword evidence="3" id="KW-0547">Nucleotide-binding</keyword>
<accession>A0A381ZC95</accession>
<keyword evidence="2" id="KW-0677">Repeat</keyword>
<dbReference type="Pfam" id="PF00005">
    <property type="entry name" value="ABC_tran"/>
    <property type="match status" value="2"/>
</dbReference>
<dbReference type="GO" id="GO:0016887">
    <property type="term" value="F:ATP hydrolysis activity"/>
    <property type="evidence" value="ECO:0007669"/>
    <property type="project" value="InterPro"/>
</dbReference>
<feature type="non-terminal residue" evidence="6">
    <location>
        <position position="459"/>
    </location>
</feature>
<dbReference type="InterPro" id="IPR017871">
    <property type="entry name" value="ABC_transporter-like_CS"/>
</dbReference>
<evidence type="ECO:0000313" key="6">
    <source>
        <dbReference type="EMBL" id="SVA86744.1"/>
    </source>
</evidence>
<dbReference type="AlphaFoldDB" id="A0A381ZC95"/>
<sequence>MKGVRKSFGRLVALDGADVTAYSGEVHGLVGENGAGKTTLMNVLAGMLRPQGGEVLLGGEPARFSKPRDAWDSGIGMVHQHFTLVPRLTVIENLALGVRSGGRGLHLPYPRIRKKLDKLRQLTGFAVTENVLVEDLSVGDRQRLEILKLLVRDPKILIFDEPTAVLAPQEVTDLIRVFRKLASDGRTVFLIAHKLDEVLAAGDRITVLRNGSTVHECVRSDVDVSALTRAMVGKEVLRGAKVSASAGPVIAKLVDVWATGAQGQTAVTDVNLEVKRGEIVGIAGVDGNGQMEFSEILAGVRSAERGAVELPDQIGFIPADRLGEALIGSFDLSENLTLALVKEPAFRQGPLIRWADVRARAAEAIERFGIRPTSHRTKARHLSGGNQQKLVVSREIDRGRDLLVARNPTRGLDVNAADFVRGELSQLRLERNDIAGFDRRPGIVLISTDLDEILALADR</sequence>
<reference evidence="6" key="1">
    <citation type="submission" date="2018-05" db="EMBL/GenBank/DDBJ databases">
        <authorList>
            <person name="Lanie J.A."/>
            <person name="Ng W.-L."/>
            <person name="Kazmierczak K.M."/>
            <person name="Andrzejewski T.M."/>
            <person name="Davidsen T.M."/>
            <person name="Wayne K.J."/>
            <person name="Tettelin H."/>
            <person name="Glass J.I."/>
            <person name="Rusch D."/>
            <person name="Podicherti R."/>
            <person name="Tsui H.-C.T."/>
            <person name="Winkler M.E."/>
        </authorList>
    </citation>
    <scope>NUCLEOTIDE SEQUENCE</scope>
</reference>
<dbReference type="CDD" id="cd03216">
    <property type="entry name" value="ABC_Carb_Monos_I"/>
    <property type="match status" value="1"/>
</dbReference>
<dbReference type="Gene3D" id="3.40.50.300">
    <property type="entry name" value="P-loop containing nucleotide triphosphate hydrolases"/>
    <property type="match status" value="2"/>
</dbReference>
<protein>
    <recommendedName>
        <fullName evidence="5">ABC transporter domain-containing protein</fullName>
    </recommendedName>
</protein>
<feature type="domain" description="ABC transporter" evidence="5">
    <location>
        <begin position="1"/>
        <end position="235"/>
    </location>
</feature>
<gene>
    <name evidence="6" type="ORF">METZ01_LOCUS139598</name>
</gene>